<dbReference type="Gene3D" id="3.90.550.10">
    <property type="entry name" value="Spore Coat Polysaccharide Biosynthesis Protein SpsA, Chain A"/>
    <property type="match status" value="1"/>
</dbReference>
<dbReference type="GeneID" id="66564124"/>
<proteinExistence type="predicted"/>
<dbReference type="PANTHER" id="PTHR22916:SF3">
    <property type="entry name" value="UDP-GLCNAC:BETAGAL BETA-1,3-N-ACETYLGLUCOSAMINYLTRANSFERASE-LIKE PROTEIN 1"/>
    <property type="match status" value="1"/>
</dbReference>
<dbReference type="Proteomes" id="UP000231901">
    <property type="component" value="Chromosome"/>
</dbReference>
<keyword evidence="1" id="KW-0808">Transferase</keyword>
<sequence length="306" mass="34876">MTGHDRISIALATYNGGRYVRQQLDSIQHQTHQDFIIHVCDDGSRDNTLEVIRSHELYQQGKVRLYPGKGGLGAMKNFRRAIACCEDRYIALCDQDDYWVPEKLERLLNEVKAHEQEGETPVLAFSDLEIVDAVLGPIYPSFYRASIKSSAASQPEDFVVSNHIPGCAMLFNRALKQLMEPMPDDIRMHDWWIAMIAAHSGKIAYVDRPLIKYRQHGNNTVGVPGILRKRLLPDSLLCLRGYPTGHKHSRMMLTALKSFCQRHQSDSSDFLRVIRGEAGVLSKLSLMRRARNGERKLLSCAIWWMV</sequence>
<accession>A0A2K8QK46</accession>
<dbReference type="RefSeq" id="WP_038918364.1">
    <property type="nucleotide sequence ID" value="NZ_BMJF01000010.1"/>
</dbReference>
<dbReference type="Pfam" id="PF00535">
    <property type="entry name" value="Glycos_transf_2"/>
    <property type="match status" value="1"/>
</dbReference>
<dbReference type="GO" id="GO:0016758">
    <property type="term" value="F:hexosyltransferase activity"/>
    <property type="evidence" value="ECO:0007669"/>
    <property type="project" value="UniProtKB-ARBA"/>
</dbReference>
<dbReference type="PANTHER" id="PTHR22916">
    <property type="entry name" value="GLYCOSYLTRANSFERASE"/>
    <property type="match status" value="1"/>
</dbReference>
<reference evidence="2" key="1">
    <citation type="journal article" date="2018" name="Genome Announc.">
        <title>Complete genome sequence of a Dickeya fangzhongdai type strain causing bleeding canker of pear tree trunks.</title>
        <authorList>
            <person name="Zhao Y."/>
            <person name="Tian Y."/>
            <person name="Li X."/>
            <person name="Hu B."/>
        </authorList>
    </citation>
    <scope>NUCLEOTIDE SEQUENCE [LARGE SCALE GENOMIC DNA]</scope>
    <source>
        <strain evidence="2">DSM 101947</strain>
    </source>
</reference>
<dbReference type="SUPFAM" id="SSF53448">
    <property type="entry name" value="Nucleotide-diphospho-sugar transferases"/>
    <property type="match status" value="1"/>
</dbReference>
<dbReference type="InterPro" id="IPR001173">
    <property type="entry name" value="Glyco_trans_2-like"/>
</dbReference>
<evidence type="ECO:0000313" key="2">
    <source>
        <dbReference type="Proteomes" id="UP000231901"/>
    </source>
</evidence>
<gene>
    <name evidence="1" type="ORF">CVE23_07190</name>
</gene>
<protein>
    <submittedName>
        <fullName evidence="1">Glycosyltransferase family 2 protein</fullName>
    </submittedName>
</protein>
<dbReference type="CDD" id="cd04196">
    <property type="entry name" value="GT_2_like_d"/>
    <property type="match status" value="1"/>
</dbReference>
<name>A0A2K8QK46_9GAMM</name>
<dbReference type="EMBL" id="CP025003">
    <property type="protein sequence ID" value="ATZ93782.1"/>
    <property type="molecule type" value="Genomic_DNA"/>
</dbReference>
<evidence type="ECO:0000313" key="1">
    <source>
        <dbReference type="EMBL" id="ATZ93782.1"/>
    </source>
</evidence>
<dbReference type="InterPro" id="IPR029044">
    <property type="entry name" value="Nucleotide-diphossugar_trans"/>
</dbReference>
<organism evidence="1 2">
    <name type="scientific">Dickeya fangzhongdai</name>
    <dbReference type="NCBI Taxonomy" id="1778540"/>
    <lineage>
        <taxon>Bacteria</taxon>
        <taxon>Pseudomonadati</taxon>
        <taxon>Pseudomonadota</taxon>
        <taxon>Gammaproteobacteria</taxon>
        <taxon>Enterobacterales</taxon>
        <taxon>Pectobacteriaceae</taxon>
        <taxon>Dickeya</taxon>
    </lineage>
</organism>
<dbReference type="KEGG" id="dfn:CVE23_07190"/>
<dbReference type="OrthoDB" id="9802649at2"/>
<keyword evidence="2" id="KW-1185">Reference proteome</keyword>
<dbReference type="AlphaFoldDB" id="A0A2K8QK46"/>